<dbReference type="AlphaFoldDB" id="A0A4P6HQ77"/>
<dbReference type="Proteomes" id="UP000293296">
    <property type="component" value="Chromosome"/>
</dbReference>
<protein>
    <submittedName>
        <fullName evidence="1">Uncharacterized protein</fullName>
    </submittedName>
</protein>
<proteinExistence type="predicted"/>
<dbReference type="OrthoDB" id="5456492at2"/>
<reference evidence="1 2" key="1">
    <citation type="submission" date="2018-02" db="EMBL/GenBank/DDBJ databases">
        <title>Genome sequence of Desulfovibrio carbinolicus DSM 3852.</title>
        <authorList>
            <person name="Wilbanks E."/>
            <person name="Skennerton C.T."/>
            <person name="Orphan V.J."/>
        </authorList>
    </citation>
    <scope>NUCLEOTIDE SEQUENCE [LARGE SCALE GENOMIC DNA]</scope>
    <source>
        <strain evidence="1 2">DSM 3852</strain>
    </source>
</reference>
<dbReference type="EMBL" id="CP026538">
    <property type="protein sequence ID" value="QAZ68290.1"/>
    <property type="molecule type" value="Genomic_DNA"/>
</dbReference>
<dbReference type="RefSeq" id="WP_129353645.1">
    <property type="nucleotide sequence ID" value="NZ_CP026538.1"/>
</dbReference>
<evidence type="ECO:0000313" key="1">
    <source>
        <dbReference type="EMBL" id="QAZ68290.1"/>
    </source>
</evidence>
<name>A0A4P6HQ77_9BACT</name>
<dbReference type="KEGG" id="dcb:C3Y92_14095"/>
<gene>
    <name evidence="1" type="ORF">C3Y92_14095</name>
</gene>
<organism evidence="1 2">
    <name type="scientific">Solidesulfovibrio carbinolicus</name>
    <dbReference type="NCBI Taxonomy" id="296842"/>
    <lineage>
        <taxon>Bacteria</taxon>
        <taxon>Pseudomonadati</taxon>
        <taxon>Thermodesulfobacteriota</taxon>
        <taxon>Desulfovibrionia</taxon>
        <taxon>Desulfovibrionales</taxon>
        <taxon>Desulfovibrionaceae</taxon>
        <taxon>Solidesulfovibrio</taxon>
    </lineage>
</organism>
<evidence type="ECO:0000313" key="2">
    <source>
        <dbReference type="Proteomes" id="UP000293296"/>
    </source>
</evidence>
<keyword evidence="2" id="KW-1185">Reference proteome</keyword>
<accession>A0A4P6HQ77</accession>
<sequence>MAASPNALATAAEKSGMEAVMKPSNAAMLHTLPPVLDVRSPEQAAILGEAYAKERQGVLSALRELSGMGFDDRRKREATALAAMVTLPGHELMDRAPREVLRLRAALFLTSCHEHRRN</sequence>